<reference evidence="2 3" key="1">
    <citation type="submission" date="2024-01" db="EMBL/GenBank/DDBJ databases">
        <title>novel species in genus Adlercreutzia.</title>
        <authorList>
            <person name="Liu X."/>
        </authorList>
    </citation>
    <scope>NUCLEOTIDE SEQUENCE [LARGE SCALE GENOMIC DNA]</scope>
    <source>
        <strain evidence="2 3">R7</strain>
    </source>
</reference>
<accession>A0ABU6IK99</accession>
<dbReference type="InterPro" id="IPR050289">
    <property type="entry name" value="TorD/DmsD_chaperones"/>
</dbReference>
<protein>
    <submittedName>
        <fullName evidence="2">Molecular chaperone TorD family protein</fullName>
    </submittedName>
</protein>
<evidence type="ECO:0000313" key="2">
    <source>
        <dbReference type="EMBL" id="MEC4176815.1"/>
    </source>
</evidence>
<dbReference type="InterPro" id="IPR036411">
    <property type="entry name" value="TorD-like_sf"/>
</dbReference>
<dbReference type="Proteomes" id="UP001349994">
    <property type="component" value="Unassembled WGS sequence"/>
</dbReference>
<dbReference type="InterPro" id="IPR020945">
    <property type="entry name" value="DMSO/NO3_reduct_chaperone"/>
</dbReference>
<keyword evidence="3" id="KW-1185">Reference proteome</keyword>
<dbReference type="Pfam" id="PF02613">
    <property type="entry name" value="Nitrate_red_del"/>
    <property type="match status" value="1"/>
</dbReference>
<name>A0ABU6IK99_9ACTN</name>
<dbReference type="EMBL" id="JAYMFF010000022">
    <property type="protein sequence ID" value="MEC4176815.1"/>
    <property type="molecule type" value="Genomic_DNA"/>
</dbReference>
<evidence type="ECO:0000313" key="3">
    <source>
        <dbReference type="Proteomes" id="UP001349994"/>
    </source>
</evidence>
<dbReference type="PANTHER" id="PTHR34227:SF1">
    <property type="entry name" value="DIMETHYL SULFOXIDE REDUCTASE CHAPERONE-RELATED"/>
    <property type="match status" value="1"/>
</dbReference>
<dbReference type="PANTHER" id="PTHR34227">
    <property type="entry name" value="CHAPERONE PROTEIN YCDY"/>
    <property type="match status" value="1"/>
</dbReference>
<gene>
    <name evidence="2" type="ORF">VIN30_10190</name>
</gene>
<organism evidence="2 3">
    <name type="scientific">Adlercreutzia wanghongyangiae</name>
    <dbReference type="NCBI Taxonomy" id="3111451"/>
    <lineage>
        <taxon>Bacteria</taxon>
        <taxon>Bacillati</taxon>
        <taxon>Actinomycetota</taxon>
        <taxon>Coriobacteriia</taxon>
        <taxon>Eggerthellales</taxon>
        <taxon>Eggerthellaceae</taxon>
        <taxon>Adlercreutzia</taxon>
    </lineage>
</organism>
<evidence type="ECO:0000256" key="1">
    <source>
        <dbReference type="ARBA" id="ARBA00023186"/>
    </source>
</evidence>
<comment type="caution">
    <text evidence="2">The sequence shown here is derived from an EMBL/GenBank/DDBJ whole genome shotgun (WGS) entry which is preliminary data.</text>
</comment>
<dbReference type="RefSeq" id="WP_338211340.1">
    <property type="nucleotide sequence ID" value="NZ_JAYMFF010000022.1"/>
</dbReference>
<sequence>MTATDVKAEIASGDTVPEVWMARASLFELLSLGLLKPERIVAEALCSGEFSRAASETMAALGCGGDAAGVSDGLAAYEGKDADATYHEVLREHTRLFVGAREPLVTPFAGVRAAQERGQRGLLFVGPESMAVERFMRRCGVAKNLAAGQSNDPVDHVGTMCEFLMFLCLVAARAVEPADGAVVEPDDLDAFMADHFAPYAAWCSGRLRELSDVPFYRAMAAMLDAGIAVSR</sequence>
<dbReference type="Gene3D" id="1.10.3480.10">
    <property type="entry name" value="TorD-like"/>
    <property type="match status" value="1"/>
</dbReference>
<dbReference type="SUPFAM" id="SSF89155">
    <property type="entry name" value="TorD-like"/>
    <property type="match status" value="1"/>
</dbReference>
<proteinExistence type="predicted"/>
<keyword evidence="1" id="KW-0143">Chaperone</keyword>